<evidence type="ECO:0000259" key="3">
    <source>
        <dbReference type="Pfam" id="PF13407"/>
    </source>
</evidence>
<protein>
    <submittedName>
        <fullName evidence="4">Substrate-binding domain-containing protein</fullName>
    </submittedName>
</protein>
<dbReference type="Proteomes" id="UP001314681">
    <property type="component" value="Unassembled WGS sequence"/>
</dbReference>
<dbReference type="EMBL" id="JAHQCX010000029">
    <property type="protein sequence ID" value="MBU9729096.1"/>
    <property type="molecule type" value="Genomic_DNA"/>
</dbReference>
<evidence type="ECO:0000256" key="2">
    <source>
        <dbReference type="SAM" id="SignalP"/>
    </source>
</evidence>
<feature type="region of interest" description="Disordered" evidence="1">
    <location>
        <begin position="27"/>
        <end position="55"/>
    </location>
</feature>
<keyword evidence="5" id="KW-1185">Reference proteome</keyword>
<organism evidence="4 5">
    <name type="scientific">Diplocloster modestus</name>
    <dbReference type="NCBI Taxonomy" id="2850322"/>
    <lineage>
        <taxon>Bacteria</taxon>
        <taxon>Bacillati</taxon>
        <taxon>Bacillota</taxon>
        <taxon>Clostridia</taxon>
        <taxon>Lachnospirales</taxon>
        <taxon>Lachnospiraceae</taxon>
        <taxon>Diplocloster</taxon>
    </lineage>
</organism>
<comment type="caution">
    <text evidence="4">The sequence shown here is derived from an EMBL/GenBank/DDBJ whole genome shotgun (WGS) entry which is preliminary data.</text>
</comment>
<dbReference type="InterPro" id="IPR025997">
    <property type="entry name" value="SBP_2_dom"/>
</dbReference>
<proteinExistence type="predicted"/>
<dbReference type="Gene3D" id="3.40.50.2300">
    <property type="match status" value="2"/>
</dbReference>
<gene>
    <name evidence="4" type="ORF">KTH90_24195</name>
</gene>
<feature type="compositionally biased region" description="Gly residues" evidence="1">
    <location>
        <begin position="45"/>
        <end position="55"/>
    </location>
</feature>
<reference evidence="4 5" key="1">
    <citation type="submission" date="2021-06" db="EMBL/GenBank/DDBJ databases">
        <title>Description of novel taxa of the family Lachnospiraceae.</title>
        <authorList>
            <person name="Chaplin A.V."/>
            <person name="Sokolova S.R."/>
            <person name="Pikina A.P."/>
            <person name="Korzhanova M."/>
            <person name="Belova V."/>
            <person name="Korostin D."/>
            <person name="Efimov B.A."/>
        </authorList>
    </citation>
    <scope>NUCLEOTIDE SEQUENCE [LARGE SCALE GENOMIC DNA]</scope>
    <source>
        <strain evidence="4 5">ASD4241</strain>
    </source>
</reference>
<evidence type="ECO:0000256" key="1">
    <source>
        <dbReference type="SAM" id="MobiDB-lite"/>
    </source>
</evidence>
<feature type="domain" description="Periplasmic binding protein" evidence="3">
    <location>
        <begin position="93"/>
        <end position="289"/>
    </location>
</feature>
<accession>A0ABS6KEY6</accession>
<dbReference type="Pfam" id="PF13407">
    <property type="entry name" value="Peripla_BP_4"/>
    <property type="match status" value="1"/>
</dbReference>
<feature type="chain" id="PRO_5045406944" evidence="2">
    <location>
        <begin position="23"/>
        <end position="423"/>
    </location>
</feature>
<dbReference type="RefSeq" id="WP_238727579.1">
    <property type="nucleotide sequence ID" value="NZ_JAHQCX010000029.1"/>
</dbReference>
<keyword evidence="2" id="KW-0732">Signal</keyword>
<feature type="signal peptide" evidence="2">
    <location>
        <begin position="1"/>
        <end position="22"/>
    </location>
</feature>
<evidence type="ECO:0000313" key="4">
    <source>
        <dbReference type="EMBL" id="MBU9729096.1"/>
    </source>
</evidence>
<sequence length="423" mass="46097">MKKKSLAFVLCVVLMMSLPVGCGQKKEAGVQKGPQNVQKENVPGSTGGTETGGGNSDVPYIKLGIPMARFESRNMVTMLTNAEYIVGNMPNGGEMYYETGGGADADSILTAIEKLIAAGCNGILVSPVNDSMLIKTSQICEKAGVYWGVVWREVIDPEVCEVIYKSPYFIGTVTQDDKNVCYEVAQEMADYGMKKIGLISLDKSNTATIRREEGLDRAVEEFGLEIVAEARDLAQAADAAQAVESFITAYPDLDGILIAGSMGYNLLSGITSALDQYDPEGHMKLGVVDFLDGLDTAMAKDRVLVSKGGIWISSLNTLTTLMVNTISENGLMGGEQLDIKVPFITIKDMDDLKDYYYYFEGELPWYTFEEEEHYLSAYNPDVSADDIVNMAATFSLEEVAKRHADLKPPVPGPIKDYEGYVEP</sequence>
<dbReference type="SUPFAM" id="SSF53822">
    <property type="entry name" value="Periplasmic binding protein-like I"/>
    <property type="match status" value="1"/>
</dbReference>
<name>A0ABS6KEY6_9FIRM</name>
<dbReference type="InterPro" id="IPR028082">
    <property type="entry name" value="Peripla_BP_I"/>
</dbReference>
<evidence type="ECO:0000313" key="5">
    <source>
        <dbReference type="Proteomes" id="UP001314681"/>
    </source>
</evidence>